<dbReference type="CDD" id="cd00093">
    <property type="entry name" value="HTH_XRE"/>
    <property type="match status" value="1"/>
</dbReference>
<protein>
    <recommendedName>
        <fullName evidence="1">HTH cro/C1-type domain-containing protein</fullName>
    </recommendedName>
</protein>
<geneLocation type="plasmid" evidence="2">
    <name>p4unnamed</name>
</geneLocation>
<evidence type="ECO:0000313" key="3">
    <source>
        <dbReference type="Proteomes" id="UP000236268"/>
    </source>
</evidence>
<dbReference type="Gene3D" id="1.10.260.40">
    <property type="entry name" value="lambda repressor-like DNA-binding domains"/>
    <property type="match status" value="1"/>
</dbReference>
<organism evidence="2 3">
    <name type="scientific">Azospirillum argentinense</name>
    <dbReference type="NCBI Taxonomy" id="2970906"/>
    <lineage>
        <taxon>Bacteria</taxon>
        <taxon>Pseudomonadati</taxon>
        <taxon>Pseudomonadota</taxon>
        <taxon>Alphaproteobacteria</taxon>
        <taxon>Rhodospirillales</taxon>
        <taxon>Azospirillaceae</taxon>
        <taxon>Azospirillum</taxon>
    </lineage>
</organism>
<dbReference type="EMBL" id="POWG01000006">
    <property type="protein sequence ID" value="PNQ99360.1"/>
    <property type="molecule type" value="Genomic_DNA"/>
</dbReference>
<dbReference type="RefSeq" id="WP_103039512.1">
    <property type="nucleotide sequence ID" value="NZ_POWG01000006.1"/>
</dbReference>
<reference evidence="2 3" key="1">
    <citation type="submission" date="2018-01" db="EMBL/GenBank/DDBJ databases">
        <title>Whole genome sequence of Azospirillum brasilense REC3 isolated from strawberry roots.</title>
        <authorList>
            <person name="Fontana C.A."/>
            <person name="Salazar S.M."/>
            <person name="Bassi D."/>
            <person name="Puglisi E."/>
            <person name="Lovaisa N.C."/>
            <person name="Toffoli L.M."/>
            <person name="Pedraza R."/>
            <person name="Cocconcelli P.S."/>
        </authorList>
    </citation>
    <scope>NUCLEOTIDE SEQUENCE [LARGE SCALE GENOMIC DNA]</scope>
    <source>
        <strain evidence="2 3">REC3</strain>
        <plasmid evidence="2">p4unnamed</plasmid>
    </source>
</reference>
<feature type="domain" description="HTH cro/C1-type" evidence="1">
    <location>
        <begin position="11"/>
        <end position="66"/>
    </location>
</feature>
<sequence>MKDEKARGERLRAIRKKAGYSSAEKFAETHGFSAATVRSAENGNRPLTVRNAKIFATQLGVTWQWLYFGDDKHPEAEYAEAVEYLKTLHPRRRAAILQMLRTEAELAQEDQQHTPESR</sequence>
<gene>
    <name evidence="2" type="ORF">C1S70_07275</name>
</gene>
<dbReference type="SMART" id="SM00530">
    <property type="entry name" value="HTH_XRE"/>
    <property type="match status" value="1"/>
</dbReference>
<comment type="caution">
    <text evidence="2">The sequence shown here is derived from an EMBL/GenBank/DDBJ whole genome shotgun (WGS) entry which is preliminary data.</text>
</comment>
<dbReference type="SUPFAM" id="SSF47413">
    <property type="entry name" value="lambda repressor-like DNA-binding domains"/>
    <property type="match status" value="1"/>
</dbReference>
<dbReference type="InterPro" id="IPR010982">
    <property type="entry name" value="Lambda_DNA-bd_dom_sf"/>
</dbReference>
<dbReference type="PROSITE" id="PS50943">
    <property type="entry name" value="HTH_CROC1"/>
    <property type="match status" value="1"/>
</dbReference>
<dbReference type="InterPro" id="IPR001387">
    <property type="entry name" value="Cro/C1-type_HTH"/>
</dbReference>
<evidence type="ECO:0000313" key="2">
    <source>
        <dbReference type="EMBL" id="PNQ99360.1"/>
    </source>
</evidence>
<dbReference type="Proteomes" id="UP000236268">
    <property type="component" value="Unassembled WGS sequence"/>
</dbReference>
<accession>A0A2K1G3J8</accession>
<name>A0A2K1G3J8_9PROT</name>
<keyword evidence="2" id="KW-0614">Plasmid</keyword>
<dbReference type="GO" id="GO:0003677">
    <property type="term" value="F:DNA binding"/>
    <property type="evidence" value="ECO:0007669"/>
    <property type="project" value="InterPro"/>
</dbReference>
<proteinExistence type="predicted"/>
<dbReference type="Pfam" id="PF01381">
    <property type="entry name" value="HTH_3"/>
    <property type="match status" value="1"/>
</dbReference>
<evidence type="ECO:0000259" key="1">
    <source>
        <dbReference type="PROSITE" id="PS50943"/>
    </source>
</evidence>
<dbReference type="AlphaFoldDB" id="A0A2K1G3J8"/>